<reference evidence="2 3" key="1">
    <citation type="submission" date="2024-01" db="EMBL/GenBank/DDBJ databases">
        <authorList>
            <person name="Waweru B."/>
        </authorList>
    </citation>
    <scope>NUCLEOTIDE SEQUENCE [LARGE SCALE GENOMIC DNA]</scope>
</reference>
<dbReference type="InterPro" id="IPR001810">
    <property type="entry name" value="F-box_dom"/>
</dbReference>
<accession>A0AAV1RNI4</accession>
<dbReference type="InterPro" id="IPR017451">
    <property type="entry name" value="F-box-assoc_interact_dom"/>
</dbReference>
<feature type="domain" description="F-box" evidence="1">
    <location>
        <begin position="1"/>
        <end position="43"/>
    </location>
</feature>
<dbReference type="SMART" id="SM00256">
    <property type="entry name" value="FBOX"/>
    <property type="match status" value="1"/>
</dbReference>
<organism evidence="2 3">
    <name type="scientific">Dovyalis caffra</name>
    <dbReference type="NCBI Taxonomy" id="77055"/>
    <lineage>
        <taxon>Eukaryota</taxon>
        <taxon>Viridiplantae</taxon>
        <taxon>Streptophyta</taxon>
        <taxon>Embryophyta</taxon>
        <taxon>Tracheophyta</taxon>
        <taxon>Spermatophyta</taxon>
        <taxon>Magnoliopsida</taxon>
        <taxon>eudicotyledons</taxon>
        <taxon>Gunneridae</taxon>
        <taxon>Pentapetalae</taxon>
        <taxon>rosids</taxon>
        <taxon>fabids</taxon>
        <taxon>Malpighiales</taxon>
        <taxon>Salicaceae</taxon>
        <taxon>Flacourtieae</taxon>
        <taxon>Dovyalis</taxon>
    </lineage>
</organism>
<dbReference type="PANTHER" id="PTHR31672:SF13">
    <property type="entry name" value="F-BOX PROTEIN CPR30-LIKE"/>
    <property type="match status" value="1"/>
</dbReference>
<dbReference type="Pfam" id="PF00646">
    <property type="entry name" value="F-box"/>
    <property type="match status" value="1"/>
</dbReference>
<dbReference type="PROSITE" id="PS50181">
    <property type="entry name" value="FBOX"/>
    <property type="match status" value="1"/>
</dbReference>
<dbReference type="Proteomes" id="UP001314170">
    <property type="component" value="Unassembled WGS sequence"/>
</dbReference>
<sequence>MNLPEDMIYLVLCRLPVKSLLGFKCVSKQFCSMIDSENFIQFHLRYSVENNTEPSLVIQDKKKICSVNVVDSPTWQTRELDAPFGCSRTKILGSCNGLICVLKSAICSEPNLSALYRTLPRMYNILPKIAFWNPSTSNKFHVLPIDPIEVRGLNYSGFVDVQHAFGHDSVNNDYKVLRIVKLYNELDSFIIKVRVYSLKTNSWREIIAPSQANEIMTVNRYVRRYVLVREAFHWLIKAHEPNICAFDIQGEEFCTVPLPNFGVPQGCFNMNLGVLGQCLCLASTRGRENIVMWMMKEYGRKDSWVKLFSLPRDSPAGYVLYTVPLAAYSKDVHDLDHEKVLLKLVTQYGEKLVRSDRKNKKSVVKILGLQRETQLFTYVGSLVSPFSNDGSKTKNKKKRRRDENA</sequence>
<protein>
    <recommendedName>
        <fullName evidence="1">F-box domain-containing protein</fullName>
    </recommendedName>
</protein>
<evidence type="ECO:0000313" key="3">
    <source>
        <dbReference type="Proteomes" id="UP001314170"/>
    </source>
</evidence>
<dbReference type="PANTHER" id="PTHR31672">
    <property type="entry name" value="BNACNNG10540D PROTEIN"/>
    <property type="match status" value="1"/>
</dbReference>
<dbReference type="InterPro" id="IPR050796">
    <property type="entry name" value="SCF_F-box_component"/>
</dbReference>
<proteinExistence type="predicted"/>
<dbReference type="NCBIfam" id="TIGR01640">
    <property type="entry name" value="F_box_assoc_1"/>
    <property type="match status" value="1"/>
</dbReference>
<dbReference type="AlphaFoldDB" id="A0AAV1RNI4"/>
<dbReference type="EMBL" id="CAWUPB010001010">
    <property type="protein sequence ID" value="CAK7337268.1"/>
    <property type="molecule type" value="Genomic_DNA"/>
</dbReference>
<evidence type="ECO:0000313" key="2">
    <source>
        <dbReference type="EMBL" id="CAK7337268.1"/>
    </source>
</evidence>
<name>A0AAV1RNI4_9ROSI</name>
<dbReference type="InterPro" id="IPR036047">
    <property type="entry name" value="F-box-like_dom_sf"/>
</dbReference>
<dbReference type="SUPFAM" id="SSF81383">
    <property type="entry name" value="F-box domain"/>
    <property type="match status" value="1"/>
</dbReference>
<dbReference type="CDD" id="cd22157">
    <property type="entry name" value="F-box_AtFBW1-like"/>
    <property type="match status" value="1"/>
</dbReference>
<dbReference type="InterPro" id="IPR006527">
    <property type="entry name" value="F-box-assoc_dom_typ1"/>
</dbReference>
<keyword evidence="3" id="KW-1185">Reference proteome</keyword>
<dbReference type="Pfam" id="PF07734">
    <property type="entry name" value="FBA_1"/>
    <property type="match status" value="1"/>
</dbReference>
<comment type="caution">
    <text evidence="2">The sequence shown here is derived from an EMBL/GenBank/DDBJ whole genome shotgun (WGS) entry which is preliminary data.</text>
</comment>
<evidence type="ECO:0000259" key="1">
    <source>
        <dbReference type="PROSITE" id="PS50181"/>
    </source>
</evidence>
<gene>
    <name evidence="2" type="ORF">DCAF_LOCUS12295</name>
</gene>